<name>M1Z993_9FIRM</name>
<keyword evidence="1" id="KW-0732">Signal</keyword>
<gene>
    <name evidence="3" type="ORF">CUESP1_1245</name>
</gene>
<feature type="signal peptide" evidence="1">
    <location>
        <begin position="1"/>
        <end position="19"/>
    </location>
</feature>
<evidence type="ECO:0000256" key="1">
    <source>
        <dbReference type="SAM" id="SignalP"/>
    </source>
</evidence>
<sequence>MGKKALAMLMILTILFVVANTGFSQNKNPSKEEVEKIIEEVATKRGIPSIILKCIAKIESTFRQFDKNGKPLIGAGRYIGIMQIDGKGNIYNLEKLKNDPVYNIEAGADHLLGKWKTANDKMAQIGNMDPNILEHWYFALWGYNGLSDKNDPNKSVKTYQDRIYEIALKDYKQKITPISRRSVPSRGGYPRNDKRISTPEEYHEGDIVKYKPGDIVNPNTMEKAKGKDFLVLHEGPRGKAIGTVKEDQTMTILEGPVLRRGFYFYKVKINEDSREGWVYGNWIVLSMDN</sequence>
<dbReference type="EMBL" id="LT669839">
    <property type="protein sequence ID" value="SHD76618.1"/>
    <property type="molecule type" value="Genomic_DNA"/>
</dbReference>
<dbReference type="SUPFAM" id="SSF53955">
    <property type="entry name" value="Lysozyme-like"/>
    <property type="match status" value="1"/>
</dbReference>
<dbReference type="InterPro" id="IPR023346">
    <property type="entry name" value="Lysozyme-like_dom_sf"/>
</dbReference>
<dbReference type="HOGENOM" id="CLU_077884_0_0_9"/>
<accession>M1Z993</accession>
<protein>
    <recommendedName>
        <fullName evidence="2">Transglycosylase SLT domain-containing protein</fullName>
    </recommendedName>
</protein>
<dbReference type="OrthoDB" id="9813450at2"/>
<dbReference type="Proteomes" id="UP000245423">
    <property type="component" value="Chromosome 1"/>
</dbReference>
<evidence type="ECO:0000313" key="4">
    <source>
        <dbReference type="Proteomes" id="UP000245423"/>
    </source>
</evidence>
<feature type="chain" id="PRO_5039646308" description="Transglycosylase SLT domain-containing protein" evidence="1">
    <location>
        <begin position="20"/>
        <end position="289"/>
    </location>
</feature>
<reference evidence="3 4" key="1">
    <citation type="submission" date="2016-11" db="EMBL/GenBank/DDBJ databases">
        <authorList>
            <person name="Manzoor S."/>
        </authorList>
    </citation>
    <scope>NUCLEOTIDE SEQUENCE [LARGE SCALE GENOMIC DNA]</scope>
    <source>
        <strain evidence="3">Clostridium ultunense strain Esp</strain>
    </source>
</reference>
<dbReference type="AlphaFoldDB" id="M1Z993"/>
<evidence type="ECO:0000259" key="2">
    <source>
        <dbReference type="Pfam" id="PF01464"/>
    </source>
</evidence>
<dbReference type="InterPro" id="IPR008258">
    <property type="entry name" value="Transglycosylase_SLT_dom_1"/>
</dbReference>
<proteinExistence type="predicted"/>
<dbReference type="Pfam" id="PF01464">
    <property type="entry name" value="SLT"/>
    <property type="match status" value="1"/>
</dbReference>
<organism evidence="3 4">
    <name type="scientific">[Clostridium] ultunense Esp</name>
    <dbReference type="NCBI Taxonomy" id="1288971"/>
    <lineage>
        <taxon>Bacteria</taxon>
        <taxon>Bacillati</taxon>
        <taxon>Bacillota</taxon>
        <taxon>Tissierellia</taxon>
        <taxon>Tissierellales</taxon>
        <taxon>Tepidimicrobiaceae</taxon>
        <taxon>Schnuerera</taxon>
    </lineage>
</organism>
<dbReference type="RefSeq" id="WP_005584566.1">
    <property type="nucleotide sequence ID" value="NZ_LT669839.1"/>
</dbReference>
<dbReference type="Gene3D" id="1.10.530.10">
    <property type="match status" value="1"/>
</dbReference>
<feature type="domain" description="Transglycosylase SLT" evidence="2">
    <location>
        <begin position="38"/>
        <end position="161"/>
    </location>
</feature>
<evidence type="ECO:0000313" key="3">
    <source>
        <dbReference type="EMBL" id="SHD76618.1"/>
    </source>
</evidence>
<keyword evidence="4" id="KW-1185">Reference proteome</keyword>